<dbReference type="Proteomes" id="UP000017938">
    <property type="component" value="Unassembled WGS sequence"/>
</dbReference>
<gene>
    <name evidence="1" type="ORF">BN580_00500</name>
</gene>
<dbReference type="AlphaFoldDB" id="R6TW63"/>
<evidence type="ECO:0000313" key="2">
    <source>
        <dbReference type="Proteomes" id="UP000017938"/>
    </source>
</evidence>
<reference evidence="1" key="1">
    <citation type="submission" date="2012-11" db="EMBL/GenBank/DDBJ databases">
        <title>Dependencies among metagenomic species, viruses, plasmids and units of genetic variation.</title>
        <authorList>
            <person name="Nielsen H.B."/>
            <person name="Almeida M."/>
            <person name="Juncker A.S."/>
            <person name="Rasmussen S."/>
            <person name="Li J."/>
            <person name="Sunagawa S."/>
            <person name="Plichta D."/>
            <person name="Gautier L."/>
            <person name="Le Chatelier E."/>
            <person name="Peletier E."/>
            <person name="Bonde I."/>
            <person name="Nielsen T."/>
            <person name="Manichanh C."/>
            <person name="Arumugam M."/>
            <person name="Batto J."/>
            <person name="Santos M.B.Q.D."/>
            <person name="Blom N."/>
            <person name="Borruel N."/>
            <person name="Burgdorf K.S."/>
            <person name="Boumezbeur F."/>
            <person name="Casellas F."/>
            <person name="Dore J."/>
            <person name="Guarner F."/>
            <person name="Hansen T."/>
            <person name="Hildebrand F."/>
            <person name="Kaas R.S."/>
            <person name="Kennedy S."/>
            <person name="Kristiansen K."/>
            <person name="Kultima J.R."/>
            <person name="Leonard P."/>
            <person name="Levenez F."/>
            <person name="Lund O."/>
            <person name="Moumen B."/>
            <person name="Le Paslier D."/>
            <person name="Pons N."/>
            <person name="Pedersen O."/>
            <person name="Prifti E."/>
            <person name="Qin J."/>
            <person name="Raes J."/>
            <person name="Tap J."/>
            <person name="Tims S."/>
            <person name="Ussery D.W."/>
            <person name="Yamada T."/>
            <person name="MetaHit consortium"/>
            <person name="Renault P."/>
            <person name="Sicheritz-Ponten T."/>
            <person name="Bork P."/>
            <person name="Wang J."/>
            <person name="Brunak S."/>
            <person name="Ehrlich S.D."/>
        </authorList>
    </citation>
    <scope>NUCLEOTIDE SEQUENCE [LARGE SCALE GENOMIC DNA]</scope>
</reference>
<protein>
    <submittedName>
        <fullName evidence="1">Uncharacterized protein</fullName>
    </submittedName>
</protein>
<sequence length="313" mass="35572">MAVKLGKTVLQLSDAGFQLTDTLVKRCGTVFKRQRTVCQPVYPGNKLPRFVKQRAEPVVQLRRTVRQLRHSSGKLGKRAFKPGNIRLPGVDLRENIVHGNRDGVRHAEILHVRRDDNVIGDLKHVFVDRQILLKSGERHADDRRPVSVVYQPSVLDRDVRENVVVKQHPGKHREGNVHFFLSVADLHVHRLIVFVVKTYRDLSALPGKVGCRNALSVKHIRYRDHYRKLFFDASLVVYVVSLGVPDLHIVPAGSVLFVSLHVFDVVKVTAVAYFGHACRILYPVADDYLFHRAVRGGDDVYRLVLLHRAVTVL</sequence>
<proteinExistence type="predicted"/>
<comment type="caution">
    <text evidence="1">The sequence shown here is derived from an EMBL/GenBank/DDBJ whole genome shotgun (WGS) entry which is preliminary data.</text>
</comment>
<organism evidence="1 2">
    <name type="scientific">Candidatus Colimorpha enterica</name>
    <dbReference type="NCBI Taxonomy" id="3083063"/>
    <lineage>
        <taxon>Bacteria</taxon>
        <taxon>Pseudomonadati</taxon>
        <taxon>Bacteroidota</taxon>
        <taxon>Bacteroidia</taxon>
        <taxon>Bacteroidales</taxon>
        <taxon>Candidatus Colimorpha</taxon>
    </lineage>
</organism>
<evidence type="ECO:0000313" key="1">
    <source>
        <dbReference type="EMBL" id="CDC77693.1"/>
    </source>
</evidence>
<name>R6TW63_9BACT</name>
<accession>R6TW63</accession>
<dbReference type="EMBL" id="CBFW010000445">
    <property type="protein sequence ID" value="CDC77693.1"/>
    <property type="molecule type" value="Genomic_DNA"/>
</dbReference>